<sequence length="921" mass="103800">MRASHLSILFTILLLILSAASNPVRRRSTCEKNSLSNLFDGAFATKFNMNSRYNTSFSNAPLDIQKMYKLIKLHKDLLLNEDEPYSILEPAISNILAYACKLATGSPVVSRSTNDSEVKTCDSTECCKCERAETHKDVLKEGTALTINEMGETESLYANIDQAYQEDETELSRLRRPFRIEISKTEVVSNYRVHYVGSANGKPSETYFHKKDCNDAWHSETHDLACGAQVDASGDRVWDSQGFCCRCNSLNQRYINRAELDCTNWLFTGSTGWGSAHCMTMSSLWYNVFTIDPPSLQYNITVRILQFNGVNKTAGSLTADWSLLSTFNLNPTRTLGRSLNGRVFGEIQGDLLGAQGPRDFSYKYLLIPSLTHWTGESPPDQYVNGSVDWLMVDRHLVDLSGTECGKIGVSYSGFRRQQGRCDGFNGSCFYNQPIDLWEVDYYRLRNNKTARFLLSSFGKIHPSTNATNTSFILRFLLEDLHNTFVSLRIDASDIVFVYNVGSGRIVDVYALDFEALSDSGKIVVDVENTGDVTAEFSLSVLNCGNGIHTVRARVLNLDPGQIQKSEFRVESYRATGENYVCDVHLYDSDYNLIQTATVNFRTNSTCFCFGSCGCSCDSEDGFSVECPKPPTIEIHAASLFVRIFFLILEAIGLQGIVGTFGGLFLIFGFIKLAFGKILFCRQTKAQQFAKELKKQGILEGTGPTLVKCSGQCRGALASKERFKRKVMRLKEMGKKPNRLDDWRNYSYSCTCQNELTDIKFVEILKSVFFFYYCCILPCVWLGKKVIWGVFRDTEKQKAKATKAVLEKARKKGNLGKYDFDITEQVKELYREPEDDKKSKKNKEKTKKNKRTSNTKEGKEEESDAEKFGKFDKRDNKSAGIVRSGSDSKGSINEDSYHSITDTDEDMEPYDNSGKEDLVSEQ</sequence>
<keyword evidence="10" id="KW-0278">Fertilization</keyword>
<keyword evidence="3" id="KW-1003">Cell membrane</keyword>
<evidence type="ECO:0000256" key="12">
    <source>
        <dbReference type="SAM" id="Phobius"/>
    </source>
</evidence>
<feature type="compositionally biased region" description="Polar residues" evidence="11">
    <location>
        <begin position="884"/>
        <end position="899"/>
    </location>
</feature>
<keyword evidence="9" id="KW-1015">Disulfide bond</keyword>
<evidence type="ECO:0000313" key="15">
    <source>
        <dbReference type="EnsemblMetazoa" id="Aqu2.1.25563_001"/>
    </source>
</evidence>
<evidence type="ECO:0000256" key="1">
    <source>
        <dbReference type="ARBA" id="ARBA00004251"/>
    </source>
</evidence>
<evidence type="ECO:0000256" key="2">
    <source>
        <dbReference type="ARBA" id="ARBA00010929"/>
    </source>
</evidence>
<dbReference type="OrthoDB" id="44061at2759"/>
<protein>
    <recommendedName>
        <fullName evidence="14">Generative cell specific-1/HAP2 domain-containing protein</fullName>
    </recommendedName>
</protein>
<feature type="signal peptide" evidence="13">
    <location>
        <begin position="1"/>
        <end position="21"/>
    </location>
</feature>
<evidence type="ECO:0000256" key="7">
    <source>
        <dbReference type="ARBA" id="ARBA00023121"/>
    </source>
</evidence>
<reference evidence="15" key="1">
    <citation type="submission" date="2017-05" db="UniProtKB">
        <authorList>
            <consortium name="EnsemblMetazoa"/>
        </authorList>
    </citation>
    <scope>IDENTIFICATION</scope>
</reference>
<comment type="similarity">
    <text evidence="2">Belongs to the HAP2/GCS1 family.</text>
</comment>
<feature type="chain" id="PRO_5012665729" description="Generative cell specific-1/HAP2 domain-containing protein" evidence="13">
    <location>
        <begin position="22"/>
        <end position="921"/>
    </location>
</feature>
<evidence type="ECO:0000259" key="14">
    <source>
        <dbReference type="Pfam" id="PF10699"/>
    </source>
</evidence>
<evidence type="ECO:0000256" key="10">
    <source>
        <dbReference type="ARBA" id="ARBA00023279"/>
    </source>
</evidence>
<accession>A0A1X7UDL0</accession>
<dbReference type="Pfam" id="PF10699">
    <property type="entry name" value="HAP2-GCS1"/>
    <property type="match status" value="1"/>
</dbReference>
<evidence type="ECO:0000256" key="11">
    <source>
        <dbReference type="SAM" id="MobiDB-lite"/>
    </source>
</evidence>
<proteinExistence type="inferred from homology"/>
<evidence type="ECO:0000256" key="6">
    <source>
        <dbReference type="ARBA" id="ARBA00022989"/>
    </source>
</evidence>
<dbReference type="EnsemblMetazoa" id="Aqu2.1.25563_001">
    <property type="protein sequence ID" value="Aqu2.1.25563_001"/>
    <property type="gene ID" value="Aqu2.1.25563"/>
</dbReference>
<dbReference type="InParanoid" id="A0A1X7UDL0"/>
<dbReference type="AlphaFoldDB" id="A0A1X7UDL0"/>
<evidence type="ECO:0000256" key="4">
    <source>
        <dbReference type="ARBA" id="ARBA00022692"/>
    </source>
</evidence>
<feature type="domain" description="Generative cell specific-1/HAP2" evidence="14">
    <location>
        <begin position="148"/>
        <end position="611"/>
    </location>
</feature>
<dbReference type="InterPro" id="IPR018928">
    <property type="entry name" value="HAP2/GCS1_dom"/>
</dbReference>
<evidence type="ECO:0000256" key="9">
    <source>
        <dbReference type="ARBA" id="ARBA00023157"/>
    </source>
</evidence>
<feature type="transmembrane region" description="Helical" evidence="12">
    <location>
        <begin position="643"/>
        <end position="674"/>
    </location>
</feature>
<dbReference type="InterPro" id="IPR040326">
    <property type="entry name" value="HAP2/GCS1"/>
</dbReference>
<dbReference type="PANTHER" id="PTHR31764">
    <property type="entry name" value="PROTEIN HAPLESS 2"/>
    <property type="match status" value="1"/>
</dbReference>
<feature type="compositionally biased region" description="Basic and acidic residues" evidence="11">
    <location>
        <begin position="853"/>
        <end position="876"/>
    </location>
</feature>
<keyword evidence="8 12" id="KW-0472">Membrane</keyword>
<name>A0A1X7UDL0_AMPQE</name>
<keyword evidence="6 12" id="KW-1133">Transmembrane helix</keyword>
<evidence type="ECO:0000256" key="5">
    <source>
        <dbReference type="ARBA" id="ARBA00022729"/>
    </source>
</evidence>
<dbReference type="GO" id="GO:0005886">
    <property type="term" value="C:plasma membrane"/>
    <property type="evidence" value="ECO:0007669"/>
    <property type="project" value="UniProtKB-SubCell"/>
</dbReference>
<keyword evidence="7" id="KW-0446">Lipid-binding</keyword>
<dbReference type="GO" id="GO:0008289">
    <property type="term" value="F:lipid binding"/>
    <property type="evidence" value="ECO:0007669"/>
    <property type="project" value="UniProtKB-KW"/>
</dbReference>
<dbReference type="GO" id="GO:0007338">
    <property type="term" value="P:single fertilization"/>
    <property type="evidence" value="ECO:0007669"/>
    <property type="project" value="UniProtKB-KW"/>
</dbReference>
<feature type="compositionally biased region" description="Basic residues" evidence="11">
    <location>
        <begin position="838"/>
        <end position="852"/>
    </location>
</feature>
<evidence type="ECO:0000256" key="13">
    <source>
        <dbReference type="SAM" id="SignalP"/>
    </source>
</evidence>
<comment type="subcellular location">
    <subcellularLocation>
        <location evidence="1">Cell membrane</location>
        <topology evidence="1">Single-pass type I membrane protein</topology>
    </subcellularLocation>
</comment>
<feature type="compositionally biased region" description="Basic and acidic residues" evidence="11">
    <location>
        <begin position="912"/>
        <end position="921"/>
    </location>
</feature>
<keyword evidence="5 13" id="KW-0732">Signal</keyword>
<dbReference type="PANTHER" id="PTHR31764:SF0">
    <property type="entry name" value="GENERATIVE CELL SPECIFIC-1_HAP2 DOMAIN-CONTAINING PROTEIN"/>
    <property type="match status" value="1"/>
</dbReference>
<evidence type="ECO:0000256" key="3">
    <source>
        <dbReference type="ARBA" id="ARBA00022475"/>
    </source>
</evidence>
<dbReference type="STRING" id="400682.A0A1X7UDL0"/>
<organism evidence="15">
    <name type="scientific">Amphimedon queenslandica</name>
    <name type="common">Sponge</name>
    <dbReference type="NCBI Taxonomy" id="400682"/>
    <lineage>
        <taxon>Eukaryota</taxon>
        <taxon>Metazoa</taxon>
        <taxon>Porifera</taxon>
        <taxon>Demospongiae</taxon>
        <taxon>Heteroscleromorpha</taxon>
        <taxon>Haplosclerida</taxon>
        <taxon>Niphatidae</taxon>
        <taxon>Amphimedon</taxon>
    </lineage>
</organism>
<keyword evidence="4 12" id="KW-0812">Transmembrane</keyword>
<feature type="region of interest" description="Disordered" evidence="11">
    <location>
        <begin position="830"/>
        <end position="921"/>
    </location>
</feature>
<evidence type="ECO:0000256" key="8">
    <source>
        <dbReference type="ARBA" id="ARBA00023136"/>
    </source>
</evidence>